<organism evidence="2 3">
    <name type="scientific">Saccharomonospora cyanea NA-134</name>
    <dbReference type="NCBI Taxonomy" id="882082"/>
    <lineage>
        <taxon>Bacteria</taxon>
        <taxon>Bacillati</taxon>
        <taxon>Actinomycetota</taxon>
        <taxon>Actinomycetes</taxon>
        <taxon>Pseudonocardiales</taxon>
        <taxon>Pseudonocardiaceae</taxon>
        <taxon>Saccharomonospora</taxon>
    </lineage>
</organism>
<evidence type="ECO:0000313" key="3">
    <source>
        <dbReference type="Proteomes" id="UP000002791"/>
    </source>
</evidence>
<keyword evidence="3" id="KW-1185">Reference proteome</keyword>
<evidence type="ECO:0000313" key="2">
    <source>
        <dbReference type="EMBL" id="EHR62401.1"/>
    </source>
</evidence>
<feature type="transmembrane region" description="Helical" evidence="1">
    <location>
        <begin position="63"/>
        <end position="84"/>
    </location>
</feature>
<keyword evidence="1" id="KW-1133">Transmembrane helix</keyword>
<keyword evidence="1" id="KW-0812">Transmembrane</keyword>
<reference evidence="2 3" key="1">
    <citation type="submission" date="2011-11" db="EMBL/GenBank/DDBJ databases">
        <title>The Noncontiguous Finished sequence of Saccharomonospora cyanea NA-134.</title>
        <authorList>
            <consortium name="US DOE Joint Genome Institute"/>
            <person name="Lucas S."/>
            <person name="Han J."/>
            <person name="Lapidus A."/>
            <person name="Cheng J.-F."/>
            <person name="Goodwin L."/>
            <person name="Pitluck S."/>
            <person name="Peters L."/>
            <person name="Ovchinnikova G."/>
            <person name="Lu M."/>
            <person name="Detter J.C."/>
            <person name="Han C."/>
            <person name="Tapia R."/>
            <person name="Land M."/>
            <person name="Hauser L."/>
            <person name="Kyrpides N."/>
            <person name="Ivanova N."/>
            <person name="Pagani I."/>
            <person name="Brambilla E.-M."/>
            <person name="Klenk H.-P."/>
            <person name="Woyke T."/>
        </authorList>
    </citation>
    <scope>NUCLEOTIDE SEQUENCE [LARGE SCALE GENOMIC DNA]</scope>
    <source>
        <strain evidence="2 3">NA-134</strain>
    </source>
</reference>
<dbReference type="RefSeq" id="WP_005458178.1">
    <property type="nucleotide sequence ID" value="NZ_CM001440.1"/>
</dbReference>
<proteinExistence type="predicted"/>
<accession>H5XDS1</accession>
<dbReference type="EMBL" id="CM001440">
    <property type="protein sequence ID" value="EHR62401.1"/>
    <property type="molecule type" value="Genomic_DNA"/>
</dbReference>
<gene>
    <name evidence="2" type="ORF">SaccyDRAFT_3573</name>
</gene>
<dbReference type="eggNOG" id="COG5500">
    <property type="taxonomic scope" value="Bacteria"/>
</dbReference>
<evidence type="ECO:0000256" key="1">
    <source>
        <dbReference type="SAM" id="Phobius"/>
    </source>
</evidence>
<dbReference type="Pfam" id="PF08592">
    <property type="entry name" value="Anthrone_oxy"/>
    <property type="match status" value="1"/>
</dbReference>
<dbReference type="HOGENOM" id="CLU_111152_2_2_11"/>
<keyword evidence="1" id="KW-0472">Membrane</keyword>
<dbReference type="Proteomes" id="UP000002791">
    <property type="component" value="Chromosome"/>
</dbReference>
<protein>
    <submittedName>
        <fullName evidence="2">Putative integral membrane protein</fullName>
    </submittedName>
</protein>
<sequence>MDTSFLTHDLPFLLTVGAALGSGVVAGVLFAFSSFVMRALSTLPADTGIAAMRAINTAALKPAFLSVFGGTAVLAPSPLVLSLVGDGDSVGSLAVGCVLYVAGTVGITRIAHLPRNWALDNVPDGPEATRLWARYLKEWTRWNHVRTATSAAASIVFTVSAVSALVA</sequence>
<dbReference type="InterPro" id="IPR013901">
    <property type="entry name" value="Anthrone_oxy"/>
</dbReference>
<dbReference type="STRING" id="882082.SaccyDRAFT_3573"/>
<name>H5XDS1_9PSEU</name>
<feature type="transmembrane region" description="Helical" evidence="1">
    <location>
        <begin position="90"/>
        <end position="111"/>
    </location>
</feature>
<feature type="transmembrane region" description="Helical" evidence="1">
    <location>
        <begin position="12"/>
        <end position="32"/>
    </location>
</feature>
<dbReference type="AlphaFoldDB" id="H5XDS1"/>